<name>A0A024S1Q2_HYPJR</name>
<feature type="non-terminal residue" evidence="1">
    <location>
        <position position="1"/>
    </location>
</feature>
<dbReference type="KEGG" id="trr:M419DRAFT_86302"/>
<organism evidence="1 2">
    <name type="scientific">Hypocrea jecorina (strain ATCC 56765 / BCRC 32924 / NRRL 11460 / Rut C-30)</name>
    <name type="common">Trichoderma reesei</name>
    <dbReference type="NCBI Taxonomy" id="1344414"/>
    <lineage>
        <taxon>Eukaryota</taxon>
        <taxon>Fungi</taxon>
        <taxon>Dikarya</taxon>
        <taxon>Ascomycota</taxon>
        <taxon>Pezizomycotina</taxon>
        <taxon>Sordariomycetes</taxon>
        <taxon>Hypocreomycetidae</taxon>
        <taxon>Hypocreales</taxon>
        <taxon>Hypocreaceae</taxon>
        <taxon>Trichoderma</taxon>
    </lineage>
</organism>
<evidence type="ECO:0000313" key="2">
    <source>
        <dbReference type="Proteomes" id="UP000024376"/>
    </source>
</evidence>
<dbReference type="AlphaFoldDB" id="A0A024S1Q2"/>
<protein>
    <submittedName>
        <fullName evidence="1">Uncharacterized protein</fullName>
    </submittedName>
</protein>
<dbReference type="EMBL" id="KI911157">
    <property type="protein sequence ID" value="ETR99268.1"/>
    <property type="molecule type" value="Genomic_DNA"/>
</dbReference>
<gene>
    <name evidence="1" type="ORF">M419DRAFT_86302</name>
</gene>
<proteinExistence type="predicted"/>
<accession>A0A024S1Q2</accession>
<dbReference type="Proteomes" id="UP000024376">
    <property type="component" value="Unassembled WGS sequence"/>
</dbReference>
<reference evidence="2" key="1">
    <citation type="journal article" date="2013" name="Ind. Biotechnol.">
        <title>Comparative genomics analysis of Trichoderma reesei strains.</title>
        <authorList>
            <person name="Koike H."/>
            <person name="Aerts A."/>
            <person name="LaButti K."/>
            <person name="Grigoriev I.V."/>
            <person name="Baker S.E."/>
        </authorList>
    </citation>
    <scope>NUCLEOTIDE SEQUENCE [LARGE SCALE GENOMIC DNA]</scope>
    <source>
        <strain evidence="2">ATCC 56765 / BCRC 32924 / NRRL 11460 / Rut C-30</strain>
    </source>
</reference>
<sequence length="49" mass="5632">LLNQEFSNIKIARAAINAISKEISFSLIIYKTKLTIIKLYCSKGRKFKL</sequence>
<dbReference type="HOGENOM" id="CLU_3147363_0_0_1"/>
<evidence type="ECO:0000313" key="1">
    <source>
        <dbReference type="EMBL" id="ETR99268.1"/>
    </source>
</evidence>